<dbReference type="EMBL" id="LELK01000001">
    <property type="protein sequence ID" value="KMM37952.1"/>
    <property type="molecule type" value="Genomic_DNA"/>
</dbReference>
<keyword evidence="1" id="KW-0472">Membrane</keyword>
<keyword evidence="1" id="KW-0812">Transmembrane</keyword>
<comment type="caution">
    <text evidence="2">The sequence shown here is derived from an EMBL/GenBank/DDBJ whole genome shotgun (WGS) entry which is preliminary data.</text>
</comment>
<dbReference type="RefSeq" id="WP_048309036.1">
    <property type="nucleotide sequence ID" value="NZ_CP119526.1"/>
</dbReference>
<accession>A0A0J6FUC5</accession>
<feature type="transmembrane region" description="Helical" evidence="1">
    <location>
        <begin position="57"/>
        <end position="76"/>
    </location>
</feature>
<name>A0A0J6FUC5_9BACL</name>
<protein>
    <submittedName>
        <fullName evidence="2">Uncharacterized protein</fullName>
    </submittedName>
</protein>
<organism evidence="2 3">
    <name type="scientific">Guptibacillus hwajinpoensis</name>
    <dbReference type="NCBI Taxonomy" id="208199"/>
    <lineage>
        <taxon>Bacteria</taxon>
        <taxon>Bacillati</taxon>
        <taxon>Bacillota</taxon>
        <taxon>Bacilli</taxon>
        <taxon>Bacillales</taxon>
        <taxon>Guptibacillaceae</taxon>
        <taxon>Guptibacillus</taxon>
    </lineage>
</organism>
<evidence type="ECO:0000256" key="1">
    <source>
        <dbReference type="SAM" id="Phobius"/>
    </source>
</evidence>
<reference evidence="2" key="1">
    <citation type="submission" date="2015-06" db="EMBL/GenBank/DDBJ databases">
        <authorList>
            <person name="Liu B."/>
            <person name="Wang J."/>
            <person name="Zhu Y."/>
            <person name="Liu G."/>
            <person name="Chen Q."/>
            <person name="Zheng C."/>
            <person name="Che J."/>
            <person name="Ge C."/>
            <person name="Shi H."/>
            <person name="Pan Z."/>
            <person name="Liu X."/>
        </authorList>
    </citation>
    <scope>NUCLEOTIDE SEQUENCE [LARGE SCALE GENOMIC DNA]</scope>
    <source>
        <strain evidence="2">DSM 16346</strain>
    </source>
</reference>
<keyword evidence="1" id="KW-1133">Transmembrane helix</keyword>
<proteinExistence type="predicted"/>
<dbReference type="Proteomes" id="UP000035996">
    <property type="component" value="Unassembled WGS sequence"/>
</dbReference>
<dbReference type="AlphaFoldDB" id="A0A0J6FUC5"/>
<dbReference type="OrthoDB" id="9905646at2"/>
<gene>
    <name evidence="2" type="ORF">AB986_01040</name>
</gene>
<dbReference type="STRING" id="157733.AB986_01040"/>
<keyword evidence="3" id="KW-1185">Reference proteome</keyword>
<evidence type="ECO:0000313" key="2">
    <source>
        <dbReference type="EMBL" id="KMM37952.1"/>
    </source>
</evidence>
<sequence>MMNVMWYIVPALVILVGLFLFIWGLRARWEESENSNKVSAYLLSFFDLISGDPVATGGLRMGGGLIFIIIGLLLLFY</sequence>
<evidence type="ECO:0000313" key="3">
    <source>
        <dbReference type="Proteomes" id="UP000035996"/>
    </source>
</evidence>